<name>A0A1D6E6S8_MAIZE</name>
<evidence type="ECO:0000313" key="1">
    <source>
        <dbReference type="EMBL" id="ONM16137.1"/>
    </source>
</evidence>
<protein>
    <submittedName>
        <fullName evidence="1">Calcium-binding EF hand family protein</fullName>
    </submittedName>
</protein>
<proteinExistence type="predicted"/>
<organism evidence="1">
    <name type="scientific">Zea mays</name>
    <name type="common">Maize</name>
    <dbReference type="NCBI Taxonomy" id="4577"/>
    <lineage>
        <taxon>Eukaryota</taxon>
        <taxon>Viridiplantae</taxon>
        <taxon>Streptophyta</taxon>
        <taxon>Embryophyta</taxon>
        <taxon>Tracheophyta</taxon>
        <taxon>Spermatophyta</taxon>
        <taxon>Magnoliopsida</taxon>
        <taxon>Liliopsida</taxon>
        <taxon>Poales</taxon>
        <taxon>Poaceae</taxon>
        <taxon>PACMAD clade</taxon>
        <taxon>Panicoideae</taxon>
        <taxon>Andropogonodae</taxon>
        <taxon>Andropogoneae</taxon>
        <taxon>Tripsacinae</taxon>
        <taxon>Zea</taxon>
    </lineage>
</organism>
<reference evidence="1" key="1">
    <citation type="submission" date="2015-12" db="EMBL/GenBank/DDBJ databases">
        <title>Update maize B73 reference genome by single molecule sequencing technologies.</title>
        <authorList>
            <consortium name="Maize Genome Sequencing Project"/>
            <person name="Ware D."/>
        </authorList>
    </citation>
    <scope>NUCLEOTIDE SEQUENCE [LARGE SCALE GENOMIC DNA]</scope>
    <source>
        <tissue evidence="1">Seedling</tissue>
    </source>
</reference>
<dbReference type="EMBL" id="CM007648">
    <property type="protein sequence ID" value="ONM16146.1"/>
    <property type="molecule type" value="Genomic_DNA"/>
</dbReference>
<dbReference type="AlphaFoldDB" id="A0A1D6E6S8"/>
<gene>
    <name evidence="1" type="ORF">ZEAMMB73_Zm00001d003114</name>
</gene>
<accession>A0A1D6E6S8</accession>
<sequence length="144" mass="14958">MAPLRRASRLLRSAVCRLRSPAPARAFSSAAATETGAVIAAAAVAVASSGLGLWLKPPSLADSGEAPGDQISVACAGATEAREEKGWFLFAGERLPFPVCFLLLRYLCLRVCCSQVSVLPFPFVPTSLSPCLLRGLVVTAAAVV</sequence>
<dbReference type="EMBL" id="CM007648">
    <property type="protein sequence ID" value="ONM16137.1"/>
    <property type="molecule type" value="Genomic_DNA"/>
</dbReference>